<evidence type="ECO:0000313" key="2">
    <source>
        <dbReference type="Proteomes" id="UP001165960"/>
    </source>
</evidence>
<dbReference type="Proteomes" id="UP001165960">
    <property type="component" value="Unassembled WGS sequence"/>
</dbReference>
<reference evidence="1" key="1">
    <citation type="submission" date="2022-04" db="EMBL/GenBank/DDBJ databases">
        <title>Genome of the entomopathogenic fungus Entomophthora muscae.</title>
        <authorList>
            <person name="Elya C."/>
            <person name="Lovett B.R."/>
            <person name="Lee E."/>
            <person name="Macias A.M."/>
            <person name="Hajek A.E."/>
            <person name="De Bivort B.L."/>
            <person name="Kasson M.T."/>
            <person name="De Fine Licht H.H."/>
            <person name="Stajich J.E."/>
        </authorList>
    </citation>
    <scope>NUCLEOTIDE SEQUENCE</scope>
    <source>
        <strain evidence="1">Berkeley</strain>
    </source>
</reference>
<sequence length="173" mass="20183">MASLLPPINFKRWIEENKQKLQPPVNNYCMQNGDFIIMAVGGPNARTDYHVNETEEWFYQFKGDMILKIVDGSEFKDVNICEGDMFLLPANVPHNPVRFADTIGVVIERKRRPEEIDRLRWYCDKCKHVVYEESFHCYDLGTQLKPVIEKYASCSELRVCKNCSHHNQAKPIS</sequence>
<gene>
    <name evidence="1" type="primary">BNA1_1</name>
    <name evidence="1" type="ORF">DSO57_1006244</name>
</gene>
<protein>
    <submittedName>
        <fullName evidence="1">3-hydroxyanthranilic acid dioxygenase</fullName>
        <ecNumber evidence="1">1.13.11.6</ecNumber>
    </submittedName>
</protein>
<proteinExistence type="predicted"/>
<keyword evidence="1" id="KW-0223">Dioxygenase</keyword>
<accession>A0ACC2TUW2</accession>
<keyword evidence="1" id="KW-0560">Oxidoreductase</keyword>
<evidence type="ECO:0000313" key="1">
    <source>
        <dbReference type="EMBL" id="KAJ9078463.1"/>
    </source>
</evidence>
<keyword evidence="2" id="KW-1185">Reference proteome</keyword>
<name>A0ACC2TUW2_9FUNG</name>
<comment type="caution">
    <text evidence="1">The sequence shown here is derived from an EMBL/GenBank/DDBJ whole genome shotgun (WGS) entry which is preliminary data.</text>
</comment>
<dbReference type="EC" id="1.13.11.6" evidence="1"/>
<dbReference type="EMBL" id="QTSX02002147">
    <property type="protein sequence ID" value="KAJ9078463.1"/>
    <property type="molecule type" value="Genomic_DNA"/>
</dbReference>
<organism evidence="1 2">
    <name type="scientific">Entomophthora muscae</name>
    <dbReference type="NCBI Taxonomy" id="34485"/>
    <lineage>
        <taxon>Eukaryota</taxon>
        <taxon>Fungi</taxon>
        <taxon>Fungi incertae sedis</taxon>
        <taxon>Zoopagomycota</taxon>
        <taxon>Entomophthoromycotina</taxon>
        <taxon>Entomophthoromycetes</taxon>
        <taxon>Entomophthorales</taxon>
        <taxon>Entomophthoraceae</taxon>
        <taxon>Entomophthora</taxon>
    </lineage>
</organism>